<dbReference type="PANTHER" id="PTHR36447:SF2">
    <property type="entry name" value="BETA-GALACTOSIDASE YESZ"/>
    <property type="match status" value="1"/>
</dbReference>
<feature type="region of interest" description="Disordered" evidence="5">
    <location>
        <begin position="1638"/>
        <end position="1663"/>
    </location>
</feature>
<evidence type="ECO:0000256" key="7">
    <source>
        <dbReference type="SAM" id="SignalP"/>
    </source>
</evidence>
<keyword evidence="7" id="KW-0732">Signal</keyword>
<dbReference type="SUPFAM" id="SSF49785">
    <property type="entry name" value="Galactose-binding domain-like"/>
    <property type="match status" value="1"/>
</dbReference>
<sequence length="2018" mass="221642">MRKKYLTKGITLILALALTVTSQPLRMNAKAEEPAANYEEANIPAAAVTASSARDGHGPELVIDGIHNEADNNWVPEQKPTASASQWLQLDFGKTVKVGVLEAAVTGNQGPKSYEIQASSDGQNFVKVFDKTVESSRTIFAQWNAVDARYLRLVIRDSFQEICAVNELTAFPDILPHRVGVLAGFPDMGNFGDKGLEALHRQGQQMVNLCVSISDPASPGINILPDLIDDGKFPDGLTNDEVMEYVSNPDNYSWEYADWIFGKFIDDGFDIWLGFQGFSERAFPEFYTDIVDEDGRVVKHRDFFNDIQNQAVIEIAKQTMLHFDSNPHIRAYSILGPGWFGGIEFYSGSNPERLAVYSEGAQNKFRSWLQDKYKTVEQLNSTWNTSYGDFDSVVVPKPVRNNAQAVDDRPEWADLMIWKIQYMDDFINLYMTTMRSVSDKPIHVEIDGGYQSAPMETGESMGKIVRDFSKYDNVIVGNSNLDASYGPAQFSATADFYQMDGVTMDDTGQLDEKKQLDNGFNFLSRGIGTLAHCSLGADFSEYSNGSWDKDGEYSGTDVYHYTKNNAKKILAIDPEGAESDVVVFNPWYANLFRQGYNKNNHNYVFDSEHGIQWYGAAFANWAHYLNSPVILDDFPVQDGALAGKKVLIEPNMDVALTTNEAETQIKQWIEEGGAFAGFGKDCFNYSFNTTTGRLEGGDSVEEWMMGLSGGAQVTNFTGSKVEVSKDAPEWLKSVSKGAQAGYECEDPVQKKAFSRLTDGAVPVLVDEAGNIVMCEWKVGEGSVLFCTVPIANTEMFQDGFMSKILADYADSRGITRTVTYDPLKFHVVDAGLDQLSGRRVLEVSRNENTKDSDLLIIEQDGSLDGKEAVIDLNWKKDELIYHKFEEGKAFVYSDSASGEISGSAVITRENGKTIITMDLGYDFAVESVILDAENKVESIQFKEGGFAPEWTVSGSAFGNAPVSEDGELTASSRADSTGVGKISSKLFTIEDNVLGFYGTGYAGVKPSKGEEEPSQTPEPTQTPEPPQTEEPIVVADFADGDWSELESVDTAVFGDVPASGASDKGWDGYFATSGAIDEKTTGSLRTKTFIIERKQLTFLDMGYCGPAYDPDKWTDYAAGGGNVFRLVDAQTGDVLIEEQPVNVFGREGVTFEDFREHVMDVSTYQGREVYFEMSDAIAGGFGWFGMANLRQTDPDAGSADTSRGSANENVTVIADFEDGTWSQTVNIDTTVFGDAPSTSGVPNGTGYYAYSAAVSGENKGTLRTNNFIVERPFLTFKGAGWNGTAYSAGDWPYQLNNRFYLKDAATDEILIEQVPENRLGDSDKFMTYSWDVNEYAGREVYFEMVDAVGKEEAAVYGGGFDWIAVDDIILTGDKFDSEPEAGGYNAYYLKDVTGNILRTAYPSDSGDQKLVTWDVSALKGQQVYFEAVDGMDSAENGWIGFHELFTYNYKDAPEDDYWSFESGTYDGWERSGNAFPAQANSSKLGRPMGDDNGVYWADSNVGGEDKTGTLTSKEFVIEKPFLSFLACGWNGQNGWDPAKNYYELIGADGTQLRMATPPGQSSQPLNQFIRQYWDVSELMGQTVRFRMVDGDSGTGYAWMALDSIRQEYNFNFENGTFVSWNMTGDAFGAAPVTASQDTDCTGARGEGWADSAAGGTDKTGTLTSEPFVMENDTISFLAAGYGVNGNNYFRLLNEAGEEIARAVPPEDDNFVMLTMTAEGYQGKNVIFEAVDGSTEQKQGWIALDDLNFRFLFPDTVRVLISSGNDNWTEAAALDMRGKTRAAADLAENLDTRYIRFELSREDVDLNFLNLVQIKQNNDAQKEDLTVAEGIADLGSIKSFKTMTANFAGETARNFTVSVSKDGEVWRRIYQALDGRGSSYDISTSKVNGRYIRFEGDIRDLQSVTVYTTPATDTEPDPEPTPEPTPTPIVSPAPNPSGSPEPSAAPDPTGEPVPTRKPDQPKIEDNQKPDTTQSNDSDSNAHAPQTGDEAPVIPYVLLLVGMAALAAGGIVVKKKRSKA</sequence>
<dbReference type="InterPro" id="IPR003476">
    <property type="entry name" value="Glyco_hydro_42"/>
</dbReference>
<keyword evidence="3" id="KW-0862">Zinc</keyword>
<evidence type="ECO:0000256" key="3">
    <source>
        <dbReference type="ARBA" id="ARBA00022833"/>
    </source>
</evidence>
<keyword evidence="6" id="KW-0812">Transmembrane</keyword>
<dbReference type="InterPro" id="IPR000421">
    <property type="entry name" value="FA58C"/>
</dbReference>
<protein>
    <submittedName>
        <fullName evidence="9">Discoidin domain-containing protein</fullName>
    </submittedName>
</protein>
<comment type="caution">
    <text evidence="9">The sequence shown here is derived from an EMBL/GenBank/DDBJ whole genome shotgun (WGS) entry which is preliminary data.</text>
</comment>
<name>A0ABS6K711_9FIRM</name>
<dbReference type="InterPro" id="IPR013529">
    <property type="entry name" value="Glyco_hydro_42_N"/>
</dbReference>
<dbReference type="EMBL" id="JAHQCX010000005">
    <property type="protein sequence ID" value="MBU9726251.1"/>
    <property type="molecule type" value="Genomic_DNA"/>
</dbReference>
<dbReference type="PROSITE" id="PS50022">
    <property type="entry name" value="FA58C_3"/>
    <property type="match status" value="1"/>
</dbReference>
<keyword evidence="10" id="KW-1185">Reference proteome</keyword>
<evidence type="ECO:0000256" key="4">
    <source>
        <dbReference type="ARBA" id="ARBA00023295"/>
    </source>
</evidence>
<evidence type="ECO:0000259" key="8">
    <source>
        <dbReference type="PROSITE" id="PS50022"/>
    </source>
</evidence>
<dbReference type="InterPro" id="IPR017853">
    <property type="entry name" value="GH"/>
</dbReference>
<feature type="region of interest" description="Disordered" evidence="5">
    <location>
        <begin position="1908"/>
        <end position="1987"/>
    </location>
</feature>
<dbReference type="Pfam" id="PF00754">
    <property type="entry name" value="F5_F8_type_C"/>
    <property type="match status" value="1"/>
</dbReference>
<dbReference type="SUPFAM" id="SSF51445">
    <property type="entry name" value="(Trans)glycosidases"/>
    <property type="match status" value="1"/>
</dbReference>
<feature type="transmembrane region" description="Helical" evidence="6">
    <location>
        <begin position="1991"/>
        <end position="2011"/>
    </location>
</feature>
<feature type="compositionally biased region" description="Basic and acidic residues" evidence="5">
    <location>
        <begin position="1953"/>
        <end position="1967"/>
    </location>
</feature>
<dbReference type="Pfam" id="PF02449">
    <property type="entry name" value="Glyco_hydro_42"/>
    <property type="match status" value="1"/>
</dbReference>
<accession>A0ABS6K711</accession>
<dbReference type="Gene3D" id="2.60.120.260">
    <property type="entry name" value="Galactose-binding domain-like"/>
    <property type="match status" value="2"/>
</dbReference>
<dbReference type="PANTHER" id="PTHR36447">
    <property type="entry name" value="BETA-GALACTOSIDASE GANA"/>
    <property type="match status" value="1"/>
</dbReference>
<proteinExistence type="predicted"/>
<dbReference type="Proteomes" id="UP001314681">
    <property type="component" value="Unassembled WGS sequence"/>
</dbReference>
<evidence type="ECO:0000313" key="10">
    <source>
        <dbReference type="Proteomes" id="UP001314681"/>
    </source>
</evidence>
<keyword evidence="1" id="KW-0479">Metal-binding</keyword>
<dbReference type="Gene3D" id="3.20.20.80">
    <property type="entry name" value="Glycosidases"/>
    <property type="match status" value="1"/>
</dbReference>
<gene>
    <name evidence="9" type="ORF">KTH90_09515</name>
</gene>
<dbReference type="InterPro" id="IPR008979">
    <property type="entry name" value="Galactose-bd-like_sf"/>
</dbReference>
<evidence type="ECO:0000313" key="9">
    <source>
        <dbReference type="EMBL" id="MBU9726251.1"/>
    </source>
</evidence>
<evidence type="ECO:0000256" key="5">
    <source>
        <dbReference type="SAM" id="MobiDB-lite"/>
    </source>
</evidence>
<evidence type="ECO:0000256" key="2">
    <source>
        <dbReference type="ARBA" id="ARBA00022801"/>
    </source>
</evidence>
<keyword evidence="6" id="KW-1133">Transmembrane helix</keyword>
<dbReference type="RefSeq" id="WP_158351153.1">
    <property type="nucleotide sequence ID" value="NZ_JAHQCX010000005.1"/>
</dbReference>
<feature type="signal peptide" evidence="7">
    <location>
        <begin position="1"/>
        <end position="31"/>
    </location>
</feature>
<reference evidence="9 10" key="1">
    <citation type="submission" date="2021-06" db="EMBL/GenBank/DDBJ databases">
        <title>Description of novel taxa of the family Lachnospiraceae.</title>
        <authorList>
            <person name="Chaplin A.V."/>
            <person name="Sokolova S.R."/>
            <person name="Pikina A.P."/>
            <person name="Korzhanova M."/>
            <person name="Belova V."/>
            <person name="Korostin D."/>
            <person name="Efimov B.A."/>
        </authorList>
    </citation>
    <scope>NUCLEOTIDE SEQUENCE [LARGE SCALE GENOMIC DNA]</scope>
    <source>
        <strain evidence="9 10">ASD4241</strain>
    </source>
</reference>
<organism evidence="9 10">
    <name type="scientific">Diplocloster modestus</name>
    <dbReference type="NCBI Taxonomy" id="2850322"/>
    <lineage>
        <taxon>Bacteria</taxon>
        <taxon>Bacillati</taxon>
        <taxon>Bacillota</taxon>
        <taxon>Clostridia</taxon>
        <taxon>Lachnospirales</taxon>
        <taxon>Lachnospiraceae</taxon>
        <taxon>Diplocloster</taxon>
    </lineage>
</organism>
<keyword evidence="2" id="KW-0378">Hydrolase</keyword>
<keyword evidence="4" id="KW-0326">Glycosidase</keyword>
<feature type="region of interest" description="Disordered" evidence="5">
    <location>
        <begin position="1004"/>
        <end position="1030"/>
    </location>
</feature>
<evidence type="ECO:0000256" key="1">
    <source>
        <dbReference type="ARBA" id="ARBA00022723"/>
    </source>
</evidence>
<keyword evidence="6" id="KW-0472">Membrane</keyword>
<feature type="chain" id="PRO_5047448541" evidence="7">
    <location>
        <begin position="32"/>
        <end position="2018"/>
    </location>
</feature>
<feature type="compositionally biased region" description="Pro residues" evidence="5">
    <location>
        <begin position="1920"/>
        <end position="1950"/>
    </location>
</feature>
<feature type="compositionally biased region" description="Polar residues" evidence="5">
    <location>
        <begin position="1968"/>
        <end position="1982"/>
    </location>
</feature>
<feature type="domain" description="F5/8 type C" evidence="8">
    <location>
        <begin position="31"/>
        <end position="173"/>
    </location>
</feature>
<evidence type="ECO:0000256" key="6">
    <source>
        <dbReference type="SAM" id="Phobius"/>
    </source>
</evidence>